<feature type="signal peptide" evidence="1">
    <location>
        <begin position="1"/>
        <end position="20"/>
    </location>
</feature>
<dbReference type="Pfam" id="PF14547">
    <property type="entry name" value="Hydrophob_seed"/>
    <property type="match status" value="1"/>
</dbReference>
<dbReference type="InterPro" id="IPR027923">
    <property type="entry name" value="Hydrophob_seed_dom"/>
</dbReference>
<dbReference type="InterPro" id="IPR036312">
    <property type="entry name" value="Bifun_inhib/LTP/seed_sf"/>
</dbReference>
<dbReference type="OrthoDB" id="1935738at2759"/>
<evidence type="ECO:0000256" key="1">
    <source>
        <dbReference type="SAM" id="SignalP"/>
    </source>
</evidence>
<keyword evidence="1" id="KW-0732">Signal</keyword>
<feature type="domain" description="Hydrophobic seed protein" evidence="2">
    <location>
        <begin position="48"/>
        <end position="130"/>
    </location>
</feature>
<keyword evidence="4" id="KW-1185">Reference proteome</keyword>
<name>A0A8T2RFL9_CERRI</name>
<evidence type="ECO:0000259" key="2">
    <source>
        <dbReference type="Pfam" id="PF14547"/>
    </source>
</evidence>
<proteinExistence type="predicted"/>
<gene>
    <name evidence="3" type="ORF">KP509_27G038000</name>
</gene>
<dbReference type="Proteomes" id="UP000825935">
    <property type="component" value="Chromosome 27"/>
</dbReference>
<evidence type="ECO:0000313" key="4">
    <source>
        <dbReference type="Proteomes" id="UP000825935"/>
    </source>
</evidence>
<comment type="caution">
    <text evidence="3">The sequence shown here is derived from an EMBL/GenBank/DDBJ whole genome shotgun (WGS) entry which is preliminary data.</text>
</comment>
<protein>
    <recommendedName>
        <fullName evidence="2">Hydrophobic seed protein domain-containing protein</fullName>
    </recommendedName>
</protein>
<feature type="chain" id="PRO_5035936301" description="Hydrophobic seed protein domain-containing protein" evidence="1">
    <location>
        <begin position="21"/>
        <end position="132"/>
    </location>
</feature>
<evidence type="ECO:0000313" key="3">
    <source>
        <dbReference type="EMBL" id="KAH7295226.1"/>
    </source>
</evidence>
<dbReference type="Gene3D" id="1.10.110.10">
    <property type="entry name" value="Plant lipid-transfer and hydrophobic proteins"/>
    <property type="match status" value="1"/>
</dbReference>
<organism evidence="3 4">
    <name type="scientific">Ceratopteris richardii</name>
    <name type="common">Triangle waterfern</name>
    <dbReference type="NCBI Taxonomy" id="49495"/>
    <lineage>
        <taxon>Eukaryota</taxon>
        <taxon>Viridiplantae</taxon>
        <taxon>Streptophyta</taxon>
        <taxon>Embryophyta</taxon>
        <taxon>Tracheophyta</taxon>
        <taxon>Polypodiopsida</taxon>
        <taxon>Polypodiidae</taxon>
        <taxon>Polypodiales</taxon>
        <taxon>Pteridineae</taxon>
        <taxon>Pteridaceae</taxon>
        <taxon>Parkerioideae</taxon>
        <taxon>Ceratopteris</taxon>
    </lineage>
</organism>
<dbReference type="EMBL" id="CM035432">
    <property type="protein sequence ID" value="KAH7295226.1"/>
    <property type="molecule type" value="Genomic_DNA"/>
</dbReference>
<dbReference type="SUPFAM" id="SSF47699">
    <property type="entry name" value="Bifunctional inhibitor/lipid-transfer protein/seed storage 2S albumin"/>
    <property type="match status" value="1"/>
</dbReference>
<reference evidence="3 4" key="1">
    <citation type="submission" date="2021-08" db="EMBL/GenBank/DDBJ databases">
        <title>WGS assembly of Ceratopteris richardii.</title>
        <authorList>
            <person name="Marchant D.B."/>
            <person name="Chen G."/>
            <person name="Jenkins J."/>
            <person name="Shu S."/>
            <person name="Leebens-Mack J."/>
            <person name="Grimwood J."/>
            <person name="Schmutz J."/>
            <person name="Soltis P."/>
            <person name="Soltis D."/>
            <person name="Chen Z.-H."/>
        </authorList>
    </citation>
    <scope>NUCLEOTIDE SEQUENCE [LARGE SCALE GENOMIC DNA]</scope>
    <source>
        <strain evidence="3">Whitten #5841</strain>
        <tissue evidence="3">Leaf</tissue>
    </source>
</reference>
<accession>A0A8T2RFL9</accession>
<dbReference type="AlphaFoldDB" id="A0A8T2RFL9"/>
<sequence>MVLGICRCFIFMVLCHSVLCMQASGCLHCATYPSRDNTPVISSGLRNCPVDIVKLHVGSPLLSGLLGTPMQSDCSALLGVIGVDLEICLCAAINANVPGVFNVHTPKLDIAARIASSQLCGHAFQPSFTCGP</sequence>